<evidence type="ECO:0000256" key="2">
    <source>
        <dbReference type="ARBA" id="ARBA00022801"/>
    </source>
</evidence>
<keyword evidence="4" id="KW-1185">Reference proteome</keyword>
<reference evidence="4" key="1">
    <citation type="journal article" date="2019" name="Int. J. Syst. Evol. Microbiol.">
        <title>The Global Catalogue of Microorganisms (GCM) 10K type strain sequencing project: providing services to taxonomists for standard genome sequencing and annotation.</title>
        <authorList>
            <consortium name="The Broad Institute Genomics Platform"/>
            <consortium name="The Broad Institute Genome Sequencing Center for Infectious Disease"/>
            <person name="Wu L."/>
            <person name="Ma J."/>
        </authorList>
    </citation>
    <scope>NUCLEOTIDE SEQUENCE [LARGE SCALE GENOMIC DNA]</scope>
    <source>
        <strain evidence="4">JCM 18285</strain>
    </source>
</reference>
<dbReference type="PANTHER" id="PTHR43817">
    <property type="entry name" value="GLYCOSYL HYDROLASE"/>
    <property type="match status" value="1"/>
</dbReference>
<protein>
    <submittedName>
        <fullName evidence="3">Glycosyl hydrolase</fullName>
    </submittedName>
</protein>
<evidence type="ECO:0000256" key="1">
    <source>
        <dbReference type="ARBA" id="ARBA00022729"/>
    </source>
</evidence>
<dbReference type="PANTHER" id="PTHR43817:SF1">
    <property type="entry name" value="HYDROLASE, FAMILY 43, PUTATIVE (AFU_ORTHOLOGUE AFUA_3G01660)-RELATED"/>
    <property type="match status" value="1"/>
</dbReference>
<dbReference type="RefSeq" id="WP_345191660.1">
    <property type="nucleotide sequence ID" value="NZ_BAABJJ010000029.1"/>
</dbReference>
<sequence length="1163" mass="130044">MKEKIILLFCLITLNVNAQSKKDLTVNNLEQGFLKPPNQAKARTWWHWISGNVSKKGITADLEAMKQVGIQEAQLFNVHLGFPEGPVKYMSDEWLDLFHYSANEAQRLGLELTFHNSAGWSSSGGPWVSPEYAMQTVVYSEVILEEGRLFKGILPQPETKLGFYKDIAILAFPKPKEAIKIDNLDYKNLSDRIRNHLLPDTKLISTSAIINKNEIIDLTSKVSNDGFLEWKTPKGEWVILRIGHTAKGKKNHPAPDGGHGLEVDKMSQKAVDVYWEGGIQPIIDRLGDLIGTTVNNCLIDSYEVGTTNWTAGFDVEFEKLRGYNLHEYLPTLAGYYVESGEVTERFLWDFRRTIGDLIANNYYGHFRELCHKNGLKFSVEPYWGPFDNMQVGATGDIVMCEFWSGGHPFFDSPKFVSSIAHLNGSAIVGAESFTGIGGWNDHPAQLKSIGDQAWAQGITRFIFHTYVHQPWDVAPGLALSYHGTDFNRLNTWWAQGKGFMDYIAKSQFLLQQGKNVADVLVFTGESSPNTAFLMPEIKAMGFDYDLIGANKLGELTVKDGTIYSSVGNAYRVLVLPQSSWMKPETLSKIEEFTKAGATVIGKRPNKSPSLENYPNCDNDIEVLAEELWRKGLVKDSSISSFLEEGNIPADFKIESNDASDISFIHRKTSDAAIYFIANAKKESREISATFRVTGKQPELWNAETGKIKALAVWKDNSDGTISMPIQLGMEASVFVIFRKPIANKNHLVEASMALGNPVLEPLSNLEIIKADYGTFLQDGLIDITDKVASAVKDGQLDFQISRGFCDCDPAMGYKKEFRMEYQIGETIHQIHAEEREYIAINSENEELKVLKAVFGKFKPETKGVPGNYKTFNITNKITDLVSQGKLKIPVNNILIDSKVAEGEHVGLRITFRTDGEERIVFIPEGQVLNLSKDVSKPALVVKNDEVNWITPYAGKMNVTSASGEKQLLTVKSVPKPIELTGAWDVSFKSNIEVVVNSTFDSLTSWSESSNETIRHFSGTATYKKEFQLSKKMLKSENTLELDLGSVAVIAEVIINGKNAGILWKAPFRINIDGFVTSGKNTIEVRVTNLWPNRLIGDENFSLDFERNGEKMKSLPDWLLNNTKRPSKRTTFPSWKHWSKNDELLASGLLGPVKINVSVVKELK</sequence>
<dbReference type="NCBIfam" id="NF045579">
    <property type="entry name" value="rhamnoside_JR"/>
    <property type="match status" value="1"/>
</dbReference>
<evidence type="ECO:0000313" key="3">
    <source>
        <dbReference type="EMBL" id="GAA4945600.1"/>
    </source>
</evidence>
<gene>
    <name evidence="3" type="ORF">GCM10023314_18490</name>
</gene>
<dbReference type="EMBL" id="BAABJJ010000029">
    <property type="protein sequence ID" value="GAA4945600.1"/>
    <property type="molecule type" value="Genomic_DNA"/>
</dbReference>
<dbReference type="Gene3D" id="2.60.120.260">
    <property type="entry name" value="Galactose-binding domain-like"/>
    <property type="match status" value="1"/>
</dbReference>
<dbReference type="GO" id="GO:0016787">
    <property type="term" value="F:hydrolase activity"/>
    <property type="evidence" value="ECO:0007669"/>
    <property type="project" value="UniProtKB-KW"/>
</dbReference>
<accession>A0ABP9GKL3</accession>
<dbReference type="SUPFAM" id="SSF49785">
    <property type="entry name" value="Galactose-binding domain-like"/>
    <property type="match status" value="1"/>
</dbReference>
<organism evidence="3 4">
    <name type="scientific">Algibacter agarivorans</name>
    <dbReference type="NCBI Taxonomy" id="1109741"/>
    <lineage>
        <taxon>Bacteria</taxon>
        <taxon>Pseudomonadati</taxon>
        <taxon>Bacteroidota</taxon>
        <taxon>Flavobacteriia</taxon>
        <taxon>Flavobacteriales</taxon>
        <taxon>Flavobacteriaceae</taxon>
        <taxon>Algibacter</taxon>
    </lineage>
</organism>
<name>A0ABP9GKL3_9FLAO</name>
<keyword evidence="1" id="KW-0732">Signal</keyword>
<dbReference type="Proteomes" id="UP001501302">
    <property type="component" value="Unassembled WGS sequence"/>
</dbReference>
<dbReference type="Pfam" id="PF17132">
    <property type="entry name" value="Glyco_hydro_106"/>
    <property type="match status" value="2"/>
</dbReference>
<evidence type="ECO:0000313" key="4">
    <source>
        <dbReference type="Proteomes" id="UP001501302"/>
    </source>
</evidence>
<keyword evidence="2 3" id="KW-0378">Hydrolase</keyword>
<dbReference type="InterPro" id="IPR008979">
    <property type="entry name" value="Galactose-bd-like_sf"/>
</dbReference>
<proteinExistence type="predicted"/>
<comment type="caution">
    <text evidence="3">The sequence shown here is derived from an EMBL/GenBank/DDBJ whole genome shotgun (WGS) entry which is preliminary data.</text>
</comment>